<organism evidence="1 2">
    <name type="scientific">Endobacterium cereale</name>
    <dbReference type="NCBI Taxonomy" id="2663029"/>
    <lineage>
        <taxon>Bacteria</taxon>
        <taxon>Pseudomonadati</taxon>
        <taxon>Pseudomonadota</taxon>
        <taxon>Alphaproteobacteria</taxon>
        <taxon>Hyphomicrobiales</taxon>
        <taxon>Rhizobiaceae</taxon>
        <taxon>Endobacterium</taxon>
    </lineage>
</organism>
<reference evidence="1 2" key="1">
    <citation type="submission" date="2019-11" db="EMBL/GenBank/DDBJ databases">
        <title>Genome analysis of Rhizobacterium cereale a novel genus and species isolated from maize roots in North Spain.</title>
        <authorList>
            <person name="Menendez E."/>
            <person name="Flores-Felix J.D."/>
            <person name="Ramirez-Bahena M.-H."/>
            <person name="Igual J.M."/>
            <person name="Garcia-Fraile P."/>
            <person name="Peix A."/>
            <person name="Velazquez E."/>
        </authorList>
    </citation>
    <scope>NUCLEOTIDE SEQUENCE [LARGE SCALE GENOMIC DNA]</scope>
    <source>
        <strain evidence="1 2">RZME27</strain>
    </source>
</reference>
<dbReference type="EMBL" id="WIXI01000051">
    <property type="protein sequence ID" value="MQY50010.1"/>
    <property type="molecule type" value="Genomic_DNA"/>
</dbReference>
<keyword evidence="2" id="KW-1185">Reference proteome</keyword>
<evidence type="ECO:0000313" key="2">
    <source>
        <dbReference type="Proteomes" id="UP000435138"/>
    </source>
</evidence>
<dbReference type="Proteomes" id="UP000435138">
    <property type="component" value="Unassembled WGS sequence"/>
</dbReference>
<dbReference type="RefSeq" id="WP_153360248.1">
    <property type="nucleotide sequence ID" value="NZ_JAYKOO010000004.1"/>
</dbReference>
<dbReference type="AlphaFoldDB" id="A0A6A8AJV1"/>
<evidence type="ECO:0000313" key="1">
    <source>
        <dbReference type="EMBL" id="MQY50010.1"/>
    </source>
</evidence>
<protein>
    <submittedName>
        <fullName evidence="1">Uncharacterized protein</fullName>
    </submittedName>
</protein>
<proteinExistence type="predicted"/>
<comment type="caution">
    <text evidence="1">The sequence shown here is derived from an EMBL/GenBank/DDBJ whole genome shotgun (WGS) entry which is preliminary data.</text>
</comment>
<sequence length="158" mass="17404">MLRVTAAVLIIGLGGWYGYARMSDGEEAEFTKRYLAMASANPDDLQRHFAAVIPNCLPQTARVHLKTQRVKDLTTLTFMKSATLTAEGKSPEEASSVLIPYLIKLGEQMPEDDQQSYIAIVNNGGLQGRTLVCVVLALKTSIYQSDVGGDAEKWQLRR</sequence>
<name>A0A6A8AJV1_9HYPH</name>
<gene>
    <name evidence="1" type="ORF">GAO09_28685</name>
</gene>
<accession>A0A6A8AJV1</accession>